<keyword evidence="1" id="KW-0805">Transcription regulation</keyword>
<dbReference type="CDD" id="cd07377">
    <property type="entry name" value="WHTH_GntR"/>
    <property type="match status" value="1"/>
</dbReference>
<protein>
    <submittedName>
        <fullName evidence="5">GntR family transcriptional regulator</fullName>
    </submittedName>
</protein>
<dbReference type="Proteomes" id="UP000216133">
    <property type="component" value="Unassembled WGS sequence"/>
</dbReference>
<dbReference type="GO" id="GO:0003700">
    <property type="term" value="F:DNA-binding transcription factor activity"/>
    <property type="evidence" value="ECO:0007669"/>
    <property type="project" value="InterPro"/>
</dbReference>
<evidence type="ECO:0000256" key="3">
    <source>
        <dbReference type="ARBA" id="ARBA00023163"/>
    </source>
</evidence>
<dbReference type="RefSeq" id="WP_094423592.1">
    <property type="nucleotide sequence ID" value="NZ_NPBS01000044.1"/>
</dbReference>
<reference evidence="5 6" key="1">
    <citation type="submission" date="2017-07" db="EMBL/GenBank/DDBJ databases">
        <title>Isolation and whole genome analysis of endospore-forming bacteria from heroin.</title>
        <authorList>
            <person name="Kalinowski J."/>
            <person name="Ahrens B."/>
            <person name="Al-Dilaimi A."/>
            <person name="Winkler A."/>
            <person name="Wibberg D."/>
            <person name="Schleenbecker U."/>
            <person name="Ruckert C."/>
            <person name="Wolfel R."/>
            <person name="Grass G."/>
        </authorList>
    </citation>
    <scope>NUCLEOTIDE SEQUENCE [LARGE SCALE GENOMIC DNA]</scope>
    <source>
        <strain evidence="5 6">7523-2</strain>
    </source>
</reference>
<dbReference type="Pfam" id="PF07729">
    <property type="entry name" value="FCD"/>
    <property type="match status" value="1"/>
</dbReference>
<accession>A0A268S0X2</accession>
<dbReference type="GO" id="GO:0003677">
    <property type="term" value="F:DNA binding"/>
    <property type="evidence" value="ECO:0007669"/>
    <property type="project" value="UniProtKB-KW"/>
</dbReference>
<dbReference type="PANTHER" id="PTHR43537">
    <property type="entry name" value="TRANSCRIPTIONAL REGULATOR, GNTR FAMILY"/>
    <property type="match status" value="1"/>
</dbReference>
<dbReference type="SUPFAM" id="SSF48008">
    <property type="entry name" value="GntR ligand-binding domain-like"/>
    <property type="match status" value="1"/>
</dbReference>
<dbReference type="SUPFAM" id="SSF46785">
    <property type="entry name" value="Winged helix' DNA-binding domain"/>
    <property type="match status" value="1"/>
</dbReference>
<dbReference type="PROSITE" id="PS50949">
    <property type="entry name" value="HTH_GNTR"/>
    <property type="match status" value="1"/>
</dbReference>
<organism evidence="5 6">
    <name type="scientific">Shouchella clausii</name>
    <name type="common">Alkalihalobacillus clausii</name>
    <dbReference type="NCBI Taxonomy" id="79880"/>
    <lineage>
        <taxon>Bacteria</taxon>
        <taxon>Bacillati</taxon>
        <taxon>Bacillota</taxon>
        <taxon>Bacilli</taxon>
        <taxon>Bacillales</taxon>
        <taxon>Bacillaceae</taxon>
        <taxon>Shouchella</taxon>
    </lineage>
</organism>
<dbReference type="Gene3D" id="1.20.120.530">
    <property type="entry name" value="GntR ligand-binding domain-like"/>
    <property type="match status" value="1"/>
</dbReference>
<evidence type="ECO:0000259" key="4">
    <source>
        <dbReference type="PROSITE" id="PS50949"/>
    </source>
</evidence>
<dbReference type="Gene3D" id="1.10.10.10">
    <property type="entry name" value="Winged helix-like DNA-binding domain superfamily/Winged helix DNA-binding domain"/>
    <property type="match status" value="1"/>
</dbReference>
<proteinExistence type="predicted"/>
<dbReference type="InterPro" id="IPR036388">
    <property type="entry name" value="WH-like_DNA-bd_sf"/>
</dbReference>
<dbReference type="EMBL" id="NPBS01000044">
    <property type="protein sequence ID" value="PAF26130.1"/>
    <property type="molecule type" value="Genomic_DNA"/>
</dbReference>
<dbReference type="PRINTS" id="PR00035">
    <property type="entry name" value="HTHGNTR"/>
</dbReference>
<evidence type="ECO:0000313" key="5">
    <source>
        <dbReference type="EMBL" id="PAF26130.1"/>
    </source>
</evidence>
<dbReference type="InterPro" id="IPR008920">
    <property type="entry name" value="TF_FadR/GntR_C"/>
</dbReference>
<evidence type="ECO:0000313" key="6">
    <source>
        <dbReference type="Proteomes" id="UP000216133"/>
    </source>
</evidence>
<name>A0A268S0X2_SHOCL</name>
<keyword evidence="3" id="KW-0804">Transcription</keyword>
<dbReference type="InterPro" id="IPR000524">
    <property type="entry name" value="Tscrpt_reg_HTH_GntR"/>
</dbReference>
<feature type="domain" description="HTH gntR-type" evidence="4">
    <location>
        <begin position="37"/>
        <end position="105"/>
    </location>
</feature>
<sequence>MCFTSQQKDVARLHMLYLKREVANEVSAMSLKQVKSKKVSELIRDQLEDMIRSGDIQPGEKLDSVEKLSATFQVSRSAVREALSALRAVGLVTIRQGEGTFVNKFDFSSMVKPVGIKGVLSNKEKQDLFQVRKILEVGVASLAAENRSADHLAKIEEALSQMAKAEAGKDLGEEADVRFHLALAEATENDLLMEMMQKLSDTLVMTMYESRKISLYAEKQTLKQLHYEHEQIYKAVEAQDKDKAHEAMMVHLVNVEQALMEYDKQKQEDGSQ</sequence>
<dbReference type="SMART" id="SM00345">
    <property type="entry name" value="HTH_GNTR"/>
    <property type="match status" value="1"/>
</dbReference>
<dbReference type="InterPro" id="IPR011711">
    <property type="entry name" value="GntR_C"/>
</dbReference>
<dbReference type="AlphaFoldDB" id="A0A268S0X2"/>
<gene>
    <name evidence="5" type="ORF">CHH61_10185</name>
</gene>
<evidence type="ECO:0000256" key="2">
    <source>
        <dbReference type="ARBA" id="ARBA00023125"/>
    </source>
</evidence>
<keyword evidence="2" id="KW-0238">DNA-binding</keyword>
<comment type="caution">
    <text evidence="5">The sequence shown here is derived from an EMBL/GenBank/DDBJ whole genome shotgun (WGS) entry which is preliminary data.</text>
</comment>
<dbReference type="Pfam" id="PF00392">
    <property type="entry name" value="GntR"/>
    <property type="match status" value="1"/>
</dbReference>
<dbReference type="PANTHER" id="PTHR43537:SF5">
    <property type="entry name" value="UXU OPERON TRANSCRIPTIONAL REGULATOR"/>
    <property type="match status" value="1"/>
</dbReference>
<evidence type="ECO:0000256" key="1">
    <source>
        <dbReference type="ARBA" id="ARBA00023015"/>
    </source>
</evidence>
<dbReference type="InterPro" id="IPR036390">
    <property type="entry name" value="WH_DNA-bd_sf"/>
</dbReference>
<dbReference type="SMART" id="SM00895">
    <property type="entry name" value="FCD"/>
    <property type="match status" value="1"/>
</dbReference>